<organism evidence="2">
    <name type="scientific">Arcella intermedia</name>
    <dbReference type="NCBI Taxonomy" id="1963864"/>
    <lineage>
        <taxon>Eukaryota</taxon>
        <taxon>Amoebozoa</taxon>
        <taxon>Tubulinea</taxon>
        <taxon>Elardia</taxon>
        <taxon>Arcellinida</taxon>
        <taxon>Sphaerothecina</taxon>
        <taxon>Arcellidae</taxon>
        <taxon>Arcella</taxon>
    </lineage>
</organism>
<sequence>MITSGLLLGVQMALYLLLGDLTRLLYFGISPLSPLLES</sequence>
<protein>
    <submittedName>
        <fullName evidence="2">Uncharacterized protein</fullName>
    </submittedName>
</protein>
<dbReference type="EMBL" id="GIBP01012638">
    <property type="protein sequence ID" value="NDV41607.1"/>
    <property type="molecule type" value="Transcribed_RNA"/>
</dbReference>
<name>A0A6B2LXI1_9EUKA</name>
<dbReference type="AlphaFoldDB" id="A0A6B2LXI1"/>
<proteinExistence type="predicted"/>
<evidence type="ECO:0000256" key="1">
    <source>
        <dbReference type="SAM" id="Phobius"/>
    </source>
</evidence>
<keyword evidence="1" id="KW-0472">Membrane</keyword>
<accession>A0A6B2LXI1</accession>
<keyword evidence="1" id="KW-1133">Transmembrane helix</keyword>
<evidence type="ECO:0000313" key="2">
    <source>
        <dbReference type="EMBL" id="NDV41607.1"/>
    </source>
</evidence>
<keyword evidence="1" id="KW-0812">Transmembrane</keyword>
<reference evidence="2" key="1">
    <citation type="journal article" date="2020" name="J. Eukaryot. Microbiol.">
        <title>De novo Sequencing, Assembly and Annotation of the Transcriptome for the Free-Living Testate Amoeba Arcella intermedia.</title>
        <authorList>
            <person name="Ribeiro G.M."/>
            <person name="Porfirio-Sousa A.L."/>
            <person name="Maurer-Alcala X.X."/>
            <person name="Katz L.A."/>
            <person name="Lahr D.J.G."/>
        </authorList>
    </citation>
    <scope>NUCLEOTIDE SEQUENCE</scope>
</reference>
<feature type="transmembrane region" description="Helical" evidence="1">
    <location>
        <begin position="12"/>
        <end position="29"/>
    </location>
</feature>